<feature type="transmembrane region" description="Helical" evidence="1">
    <location>
        <begin position="84"/>
        <end position="104"/>
    </location>
</feature>
<evidence type="ECO:0000313" key="3">
    <source>
        <dbReference type="Proteomes" id="UP001386955"/>
    </source>
</evidence>
<dbReference type="GO" id="GO:0030488">
    <property type="term" value="P:tRNA methylation"/>
    <property type="evidence" value="ECO:0007669"/>
    <property type="project" value="TreeGrafter"/>
</dbReference>
<dbReference type="InterPro" id="IPR045330">
    <property type="entry name" value="TRM3/TARBP1"/>
</dbReference>
<dbReference type="Proteomes" id="UP001386955">
    <property type="component" value="Unassembled WGS sequence"/>
</dbReference>
<evidence type="ECO:0000313" key="2">
    <source>
        <dbReference type="EMBL" id="KAK7406676.1"/>
    </source>
</evidence>
<feature type="transmembrane region" description="Helical" evidence="1">
    <location>
        <begin position="59"/>
        <end position="78"/>
    </location>
</feature>
<gene>
    <name evidence="2" type="ORF">VNO78_08305</name>
</gene>
<keyword evidence="1" id="KW-1133">Transmembrane helix</keyword>
<dbReference type="EMBL" id="JAYMYS010000002">
    <property type="protein sequence ID" value="KAK7406676.1"/>
    <property type="molecule type" value="Genomic_DNA"/>
</dbReference>
<comment type="caution">
    <text evidence="2">The sequence shown here is derived from an EMBL/GenBank/DDBJ whole genome shotgun (WGS) entry which is preliminary data.</text>
</comment>
<reference evidence="2 3" key="1">
    <citation type="submission" date="2024-01" db="EMBL/GenBank/DDBJ databases">
        <title>The genomes of 5 underutilized Papilionoideae crops provide insights into root nodulation and disease resistanc.</title>
        <authorList>
            <person name="Jiang F."/>
        </authorList>
    </citation>
    <scope>NUCLEOTIDE SEQUENCE [LARGE SCALE GENOMIC DNA]</scope>
    <source>
        <strain evidence="2">DUOXIRENSHENG_FW03</strain>
        <tissue evidence="2">Leaves</tissue>
    </source>
</reference>
<organism evidence="2 3">
    <name type="scientific">Psophocarpus tetragonolobus</name>
    <name type="common">Winged bean</name>
    <name type="synonym">Dolichos tetragonolobus</name>
    <dbReference type="NCBI Taxonomy" id="3891"/>
    <lineage>
        <taxon>Eukaryota</taxon>
        <taxon>Viridiplantae</taxon>
        <taxon>Streptophyta</taxon>
        <taxon>Embryophyta</taxon>
        <taxon>Tracheophyta</taxon>
        <taxon>Spermatophyta</taxon>
        <taxon>Magnoliopsida</taxon>
        <taxon>eudicotyledons</taxon>
        <taxon>Gunneridae</taxon>
        <taxon>Pentapetalae</taxon>
        <taxon>rosids</taxon>
        <taxon>fabids</taxon>
        <taxon>Fabales</taxon>
        <taxon>Fabaceae</taxon>
        <taxon>Papilionoideae</taxon>
        <taxon>50 kb inversion clade</taxon>
        <taxon>NPAAA clade</taxon>
        <taxon>indigoferoid/millettioid clade</taxon>
        <taxon>Phaseoleae</taxon>
        <taxon>Psophocarpus</taxon>
    </lineage>
</organism>
<evidence type="ECO:0000256" key="1">
    <source>
        <dbReference type="SAM" id="Phobius"/>
    </source>
</evidence>
<accession>A0AAN9SUX1</accession>
<dbReference type="GO" id="GO:0016423">
    <property type="term" value="F:tRNA (guanine) methyltransferase activity"/>
    <property type="evidence" value="ECO:0007669"/>
    <property type="project" value="TreeGrafter"/>
</dbReference>
<dbReference type="PANTHER" id="PTHR12029">
    <property type="entry name" value="RNA METHYLTRANSFERASE"/>
    <property type="match status" value="1"/>
</dbReference>
<proteinExistence type="predicted"/>
<name>A0AAN9SUX1_PSOTE</name>
<sequence>MWKSLYDFPQSFVSSNFSVNVSLTYDDEDLSVWEYEANRWFIQNNDTNILKENHDTRYVVVKFVILVLILVLELQRAVEYHITYFAKQSCSAINLVLFSGLVLLQRILPCMVQLKENLEALVNEGCQFRPQLLYYRQTDLLFGFPQWQCMNFLLVDVITNQSFLTTRSSLSCTEIGAEISLATYEALVSIMRVLASTYFAHSCCLVEESEQLFPETEGRPHLDYMGVYFIQNINDLLGFRVLARTQRVVLLDIATIFLFVMRYISLLPYYLIFGF</sequence>
<dbReference type="PANTHER" id="PTHR12029:SF11">
    <property type="entry name" value="METHYLTRANSFERASE TARBP1-RELATED"/>
    <property type="match status" value="1"/>
</dbReference>
<protein>
    <submittedName>
        <fullName evidence="2">Uncharacterized protein</fullName>
    </submittedName>
</protein>
<keyword evidence="1" id="KW-0472">Membrane</keyword>
<dbReference type="AlphaFoldDB" id="A0AAN9SUX1"/>
<keyword evidence="3" id="KW-1185">Reference proteome</keyword>
<feature type="transmembrane region" description="Helical" evidence="1">
    <location>
        <begin position="249"/>
        <end position="272"/>
    </location>
</feature>
<keyword evidence="1" id="KW-0812">Transmembrane</keyword>